<dbReference type="Pfam" id="PF05593">
    <property type="entry name" value="RHS_repeat"/>
    <property type="match status" value="3"/>
</dbReference>
<evidence type="ECO:0000313" key="6">
    <source>
        <dbReference type="EMBL" id="PCK30214.1"/>
    </source>
</evidence>
<comment type="subcellular location">
    <subcellularLocation>
        <location evidence="1">Secreted</location>
    </subcellularLocation>
</comment>
<evidence type="ECO:0000256" key="3">
    <source>
        <dbReference type="ARBA" id="ARBA00022729"/>
    </source>
</evidence>
<comment type="caution">
    <text evidence="6">The sequence shown here is derived from an EMBL/GenBank/DDBJ whole genome shotgun (WGS) entry which is preliminary data.</text>
</comment>
<dbReference type="PANTHER" id="PTHR32305">
    <property type="match status" value="1"/>
</dbReference>
<evidence type="ECO:0000256" key="2">
    <source>
        <dbReference type="ARBA" id="ARBA00022525"/>
    </source>
</evidence>
<proteinExistence type="predicted"/>
<dbReference type="GO" id="GO:0005737">
    <property type="term" value="C:cytoplasm"/>
    <property type="evidence" value="ECO:0007669"/>
    <property type="project" value="InterPro"/>
</dbReference>
<evidence type="ECO:0000256" key="1">
    <source>
        <dbReference type="ARBA" id="ARBA00004613"/>
    </source>
</evidence>
<keyword evidence="4" id="KW-0843">Virulence</keyword>
<name>A0A2A5JL87_PSEO7</name>
<dbReference type="NCBIfam" id="TIGR03696">
    <property type="entry name" value="Rhs_assc_core"/>
    <property type="match status" value="1"/>
</dbReference>
<dbReference type="EMBL" id="NKHF01000092">
    <property type="protein sequence ID" value="PCK30214.1"/>
    <property type="molecule type" value="Genomic_DNA"/>
</dbReference>
<accession>A0A2A5JL87</accession>
<feature type="non-terminal residue" evidence="6">
    <location>
        <position position="2043"/>
    </location>
</feature>
<organism evidence="6 7">
    <name type="scientific">Pseudoalteromonas piscicida</name>
    <dbReference type="NCBI Taxonomy" id="43662"/>
    <lineage>
        <taxon>Bacteria</taxon>
        <taxon>Pseudomonadati</taxon>
        <taxon>Pseudomonadota</taxon>
        <taxon>Gammaproteobacteria</taxon>
        <taxon>Alteromonadales</taxon>
        <taxon>Pseudoalteromonadaceae</taxon>
        <taxon>Pseudoalteromonas</taxon>
    </lineage>
</organism>
<dbReference type="InterPro" id="IPR050708">
    <property type="entry name" value="T6SS_VgrG/RHS"/>
</dbReference>
<dbReference type="NCBIfam" id="TIGR01643">
    <property type="entry name" value="YD_repeat_2x"/>
    <property type="match status" value="2"/>
</dbReference>
<evidence type="ECO:0000313" key="7">
    <source>
        <dbReference type="Proteomes" id="UP000228621"/>
    </source>
</evidence>
<dbReference type="InterPro" id="IPR022385">
    <property type="entry name" value="Rhs_assc_core"/>
</dbReference>
<gene>
    <name evidence="6" type="ORF">CEX98_18850</name>
</gene>
<feature type="signal peptide" evidence="5">
    <location>
        <begin position="1"/>
        <end position="21"/>
    </location>
</feature>
<dbReference type="PANTHER" id="PTHR32305:SF15">
    <property type="entry name" value="PROTEIN RHSA-RELATED"/>
    <property type="match status" value="1"/>
</dbReference>
<reference evidence="7" key="1">
    <citation type="journal article" date="2019" name="Genome Announc.">
        <title>Draft Genome Sequence of Pseudoalteromonas piscicida Strain 36Y ROTHPW, an Hypersaline Seawater Isolate from the South Coast of Sonora, Mexico.</title>
        <authorList>
            <person name="Sanchez-Diaz R."/>
            <person name="Molina-Garza Z.J."/>
            <person name="Cruz-Suarez L.E."/>
            <person name="Selvin J."/>
            <person name="Kiran G.S."/>
            <person name="Ibarra-Gamez J.C."/>
            <person name="Gomez-Gil B."/>
            <person name="Galaviz-Silva L."/>
        </authorList>
    </citation>
    <scope>NUCLEOTIDE SEQUENCE [LARGE SCALE GENOMIC DNA]</scope>
    <source>
        <strain evidence="7">36Y_RITHPW</strain>
    </source>
</reference>
<dbReference type="InterPro" id="IPR028994">
    <property type="entry name" value="Integrin_alpha_N"/>
</dbReference>
<evidence type="ECO:0000256" key="4">
    <source>
        <dbReference type="ARBA" id="ARBA00023026"/>
    </source>
</evidence>
<dbReference type="Pfam" id="PF13517">
    <property type="entry name" value="FG-GAP_3"/>
    <property type="match status" value="2"/>
</dbReference>
<evidence type="ECO:0000256" key="5">
    <source>
        <dbReference type="SAM" id="SignalP"/>
    </source>
</evidence>
<dbReference type="InterPro" id="IPR031325">
    <property type="entry name" value="RHS_repeat"/>
</dbReference>
<sequence length="2043" mass="227657">MINSKGLWGVSLGLFGLVAHASPVVPKNDIWIDSKENLYYQQPVKQVTTVEDAPVSIRIFESMPYVKIVETADGYELKPLSAAEFNALKAELDVIGKRLRSDFDGDGKPDILIQTDLGHELLVSNKSVKPYKIGIDIRSLGNEMKVQDMNYDFRADIVSQDLKQVHYAQSTGISHAIDTSDYVGALPGESNVSPSGEFTYDMPIAVAESTGGLKPSISLSYSSTPRNGHVGVGFNIGGLSAITRCEKNMETDGVAGSVNFDKNDRFCLDGQRLIAKTGQTYGSNGTEYRTRQDRGQKVIAHTSNTDVGPYAFSIFDTQGNKFTYGKLSASQDALIKAKNGRAFTWALKKVEDASGNFYTYHYSQVSNSLEYYPTSLKYSGYGSTTHNEIKFNWESRTDNHRVTYIKGNKVTLTKRLKNVESYYSGRLIRRYNLTYTSRGTGQVESVLTKVQACSSDNKCLSPTTFNWTSRGSVRLGRDIGQDYSRKSRYKGHQFLDFNGDGLTDIAYVRNDRGSSSDYLYMIPNTGSGFGTERRFNNMATKSFRRTWKVVDYDKDGKDDILFMPSGSSYWKLFKHTSAMNFTTQTLSSISRPDNDSNTRFFDIDADGYPELLHFVNNKLSYQKGTKTGLSSGAAKSINFNLQAGENATAHLLAYDKEDNTFQAMDFNGDGRADFLAKVRINTYSDTNPICRINPRECVIDLRKAPSLQQANGAINNQLDSEVSNVGDEVNAAVLTPVSASQLNRVNMIADNEVTLSKTDTSGLQLRAPITTAGSVSSRTYWKILVSKGADSSGNMNFDEFLTVASTSSVKDIQATELNGDGLADILYRNNDNKWYARINNGNGFNSPIYLFTYDKSSLKTVDINGDGTQEVYRESYGDYFYFFNGINSFTGRKLTSNRSDYNFTSYMDVTGDGTPDKLVFQGRMGLYQNLDAAASLITQVTDGFGAKTHITYSTLNNRNIYTPHNDANKKNWGRGRVTDVKSGSRVVSFLQKAGDQISYRYHGAKAQVGRGMLGFRQIEIESRNAATKVITTYRQDGDYRGSAEKVESYVKFGPESTPGGGTDPIDPCEEIPELCNCEWGKECQIQKENPLEAAQQFTVANGNTALSSRVSSTDIAKYATLSTATVSSSIWRLKNQVTTTYSRKQQSSFVTQNATKPYMVYPKTAVTKSFNTDNANQTVIATKTKSLTIDSYGNPKLETKVVDSPNGYAYTKTDNEYDYSVYGGRLVKKNEYKRYLNRIGGSNKGDHSNRHISQFEYDNLGRLIKTTASNGVVKAYVLNARGLISKETVSKAGLPTKTLETFYDSTYRHVTGEMNSLGHRSSIGYDALGRKHYTQSANGQRTYYTYNKLGRLTGEISTPANNHSTSGSLALSSSKTKYWCKGTNHCPASAVYYEETVAEGEPNGRTYFDVLGRKLRAGSVALNGSYVYVDYQYDGKGRKTKESMPYFSGNTPSWNSYTYDKQNRVVKVTKADDSEWVTEYDGESVTSINPAGHKNTQIKNAMGLLVKVIDANGKTATYEYDENGKSRKLTGPKGNQIQVTFDKYGNKTKVVDSDKGTVNYTYNAYHQLTQESDSNGNVITYQYDKIGRVTESVRKRNGKTEHHTYTTYDTGSYAKGMVYLTTDKVTGFTERFYYDVFGRNREKHTIIDGTTYKEIWAYNGSGQLVKETDASGKSISYSYNSHKHLVSIKDNQTNTTVWQAKAADAFGNITKEQLGSRITRNKTFDVNTGLLTSMTSAGNGTLQNLRYDWDNLGNLNYRQDLVVNKKETFGYDSLNRVTSSRISGGASTDIRYNELGNITYKTGVGTYHYQSSRPHAVTQVTGARANKYAYDAAGNMVKDNDRELVYNSFHKPTYIKKDDYWVEFAYSGAGKRFKRSEFGGEKGSLIPILNGDLTTFIPITQETRYVGNVEFIRYGGQSLWVSKRYIAGKVLITTVNNKATTRYMLDDHLGSTHVIADANGKLEQTMSFDVFGARRDAKTWARDFSDQAKFTSKITLRGYTGHEQMDEVGLVHMGGRIYDPILGRFLQADPMVQAPENIQNLNR</sequence>
<dbReference type="SUPFAM" id="SSF69318">
    <property type="entry name" value="Integrin alpha N-terminal domain"/>
    <property type="match status" value="2"/>
</dbReference>
<dbReference type="InterPro" id="IPR013517">
    <property type="entry name" value="FG-GAP"/>
</dbReference>
<feature type="chain" id="PRO_5012065646" description="Insecticide toxin TcdB middle/N-terminal domain-containing protein" evidence="5">
    <location>
        <begin position="22"/>
        <end position="2043"/>
    </location>
</feature>
<keyword evidence="2" id="KW-0964">Secreted</keyword>
<dbReference type="Proteomes" id="UP000228621">
    <property type="component" value="Unassembled WGS sequence"/>
</dbReference>
<dbReference type="Gene3D" id="2.180.10.10">
    <property type="entry name" value="RHS repeat-associated core"/>
    <property type="match status" value="3"/>
</dbReference>
<evidence type="ECO:0008006" key="8">
    <source>
        <dbReference type="Google" id="ProtNLM"/>
    </source>
</evidence>
<dbReference type="GO" id="GO:0005576">
    <property type="term" value="C:extracellular region"/>
    <property type="evidence" value="ECO:0007669"/>
    <property type="project" value="UniProtKB-SubCell"/>
</dbReference>
<keyword evidence="7" id="KW-1185">Reference proteome</keyword>
<dbReference type="InterPro" id="IPR006530">
    <property type="entry name" value="YD"/>
</dbReference>
<protein>
    <recommendedName>
        <fullName evidence="8">Insecticide toxin TcdB middle/N-terminal domain-containing protein</fullName>
    </recommendedName>
</protein>
<dbReference type="InterPro" id="IPR003284">
    <property type="entry name" value="Sal_SpvB"/>
</dbReference>
<dbReference type="Pfam" id="PF03534">
    <property type="entry name" value="SpvB"/>
    <property type="match status" value="1"/>
</dbReference>
<keyword evidence="3 5" id="KW-0732">Signal</keyword>
<dbReference type="RefSeq" id="WP_172439803.1">
    <property type="nucleotide sequence ID" value="NZ_NKHF01000092.1"/>
</dbReference>